<gene>
    <name evidence="1" type="ordered locus">Tlet_1614</name>
</gene>
<dbReference type="InterPro" id="IPR017850">
    <property type="entry name" value="Alkaline_phosphatase_core_sf"/>
</dbReference>
<dbReference type="GO" id="GO:0016787">
    <property type="term" value="F:hydrolase activity"/>
    <property type="evidence" value="ECO:0007669"/>
    <property type="project" value="UniProtKB-ARBA"/>
</dbReference>
<dbReference type="KEGG" id="tle:Tlet_1614"/>
<keyword evidence="2" id="KW-1185">Reference proteome</keyword>
<organism evidence="1 2">
    <name type="scientific">Pseudothermotoga lettingae (strain ATCC BAA-301 / DSM 14385 / NBRC 107922 / TMO)</name>
    <name type="common">Thermotoga lettingae</name>
    <dbReference type="NCBI Taxonomy" id="416591"/>
    <lineage>
        <taxon>Bacteria</taxon>
        <taxon>Thermotogati</taxon>
        <taxon>Thermotogota</taxon>
        <taxon>Thermotogae</taxon>
        <taxon>Thermotogales</taxon>
        <taxon>Thermotogaceae</taxon>
        <taxon>Pseudothermotoga</taxon>
    </lineage>
</organism>
<reference evidence="1 2" key="2">
    <citation type="journal article" date="2009" name="Proc. Natl. Acad. Sci. U.S.A.">
        <title>On the chimeric nature, thermophilic origin, and phylogenetic placement of the Thermotogales.</title>
        <authorList>
            <person name="Zhaxybayeva O."/>
            <person name="Swithers K.S."/>
            <person name="Lapierre P."/>
            <person name="Fournier G.P."/>
            <person name="Bickhart D.M."/>
            <person name="DeBoy R.T."/>
            <person name="Nelson K.E."/>
            <person name="Nesbo C.L."/>
            <person name="Doolittle W.F."/>
            <person name="Gogarten J.P."/>
            <person name="Noll K.M."/>
        </authorList>
    </citation>
    <scope>NUCLEOTIDE SEQUENCE [LARGE SCALE GENOMIC DNA]</scope>
    <source>
        <strain evidence="2">ATCC BAA-301 / DSM 14385 / NBRC 107922 / TMO</strain>
    </source>
</reference>
<dbReference type="OrthoDB" id="502398at2"/>
<dbReference type="EMBL" id="CP000812">
    <property type="protein sequence ID" value="ABV34168.1"/>
    <property type="molecule type" value="Genomic_DNA"/>
</dbReference>
<dbReference type="PANTHER" id="PTHR10151">
    <property type="entry name" value="ECTONUCLEOTIDE PYROPHOSPHATASE/PHOSPHODIESTERASE"/>
    <property type="match status" value="1"/>
</dbReference>
<proteinExistence type="predicted"/>
<evidence type="ECO:0000313" key="2">
    <source>
        <dbReference type="Proteomes" id="UP000002016"/>
    </source>
</evidence>
<name>A8F7N4_PSELT</name>
<dbReference type="Proteomes" id="UP000002016">
    <property type="component" value="Chromosome"/>
</dbReference>
<reference evidence="1 2" key="1">
    <citation type="submission" date="2007-08" db="EMBL/GenBank/DDBJ databases">
        <title>Complete sequence of Thermotoga lettingae TMO.</title>
        <authorList>
            <consortium name="US DOE Joint Genome Institute"/>
            <person name="Copeland A."/>
            <person name="Lucas S."/>
            <person name="Lapidus A."/>
            <person name="Barry K."/>
            <person name="Glavina del Rio T."/>
            <person name="Dalin E."/>
            <person name="Tice H."/>
            <person name="Pitluck S."/>
            <person name="Foster B."/>
            <person name="Bruce D."/>
            <person name="Schmutz J."/>
            <person name="Larimer F."/>
            <person name="Land M."/>
            <person name="Hauser L."/>
            <person name="Kyrpides N."/>
            <person name="Mikhailova N."/>
            <person name="Nelson K."/>
            <person name="Gogarten J.P."/>
            <person name="Noll K."/>
            <person name="Richardson P."/>
        </authorList>
    </citation>
    <scope>NUCLEOTIDE SEQUENCE [LARGE SCALE GENOMIC DNA]</scope>
    <source>
        <strain evidence="2">ATCC BAA-301 / DSM 14385 / NBRC 107922 / TMO</strain>
    </source>
</reference>
<dbReference type="Pfam" id="PF01663">
    <property type="entry name" value="Phosphodiest"/>
    <property type="match status" value="1"/>
</dbReference>
<evidence type="ECO:0000313" key="1">
    <source>
        <dbReference type="EMBL" id="ABV34168.1"/>
    </source>
</evidence>
<dbReference type="RefSeq" id="WP_012003644.1">
    <property type="nucleotide sequence ID" value="NC_009828.1"/>
</dbReference>
<dbReference type="HOGENOM" id="CLU_039939_1_0_0"/>
<dbReference type="PANTHER" id="PTHR10151:SF120">
    <property type="entry name" value="BIS(5'-ADENOSYL)-TRIPHOSPHATASE"/>
    <property type="match status" value="1"/>
</dbReference>
<dbReference type="Gene3D" id="3.40.720.10">
    <property type="entry name" value="Alkaline Phosphatase, subunit A"/>
    <property type="match status" value="1"/>
</dbReference>
<sequence length="393" mass="44266">MVLKQISENLFKPDYEQYSLVNVSNAILSHFGCPAHYPEYPFGLEKPGLMENVNKVILFLIDAMGMNSLNKILIKNPIFSESDILQASSVFPTTTSSSLASILTGVTPVEHGILGYTLYLKEFGTLVNMIELSSPTVGKLGANLSSKKILLSETIFEKLSKAGVKGCVLTSKNIRGSGFSNLINAGASVKSYQSFGDLFEKLKEMLDENGKLFGFVYWGLLDSIGHKLGVNSQAFERELHWLLRMIKEEISKNLKSNTLVLIIGDHGQIFTPWQNEIWWSWKDEIASFFDLPPGGEMRMMHIYTRFPKEVVEYIKEKYPSEAFAITKHQAIEMELFGKSPKKENLERIGDVILIARKDYSFYFKLTGREESLKSKHGSLSLDELLVPIILIRG</sequence>
<protein>
    <submittedName>
        <fullName evidence="1">Type I phosphodiesterase/nucleotide pyrophosphatase</fullName>
    </submittedName>
</protein>
<dbReference type="eggNOG" id="COG1524">
    <property type="taxonomic scope" value="Bacteria"/>
</dbReference>
<dbReference type="SUPFAM" id="SSF53649">
    <property type="entry name" value="Alkaline phosphatase-like"/>
    <property type="match status" value="1"/>
</dbReference>
<dbReference type="STRING" id="416591.Tlet_1614"/>
<dbReference type="InterPro" id="IPR002591">
    <property type="entry name" value="Phosphodiest/P_Trfase"/>
</dbReference>
<dbReference type="AlphaFoldDB" id="A8F7N4"/>
<accession>A8F7N4</accession>